<evidence type="ECO:0000313" key="5">
    <source>
        <dbReference type="Proteomes" id="UP000240505"/>
    </source>
</evidence>
<comment type="catalytic activity">
    <reaction evidence="1">
        <text>2-hydroxychromene-2-carboxylate = (3E)-4-(2-hydroxyphenyl)-2-oxobut-3-enoate</text>
        <dbReference type="Rhea" id="RHEA:27401"/>
        <dbReference type="ChEBI" id="CHEBI:59350"/>
        <dbReference type="ChEBI" id="CHEBI:59353"/>
        <dbReference type="EC" id="5.99.1.4"/>
    </reaction>
</comment>
<reference evidence="4 5" key="1">
    <citation type="submission" date="2018-03" db="EMBL/GenBank/DDBJ databases">
        <title>Massilia armeniaca sp. nov., isolated from desert soil.</title>
        <authorList>
            <person name="Huang H."/>
            <person name="Ren M."/>
        </authorList>
    </citation>
    <scope>NUCLEOTIDE SEQUENCE [LARGE SCALE GENOMIC DNA]</scope>
    <source>
        <strain evidence="4 5">ZMN-3</strain>
    </source>
</reference>
<gene>
    <name evidence="4" type="ORF">C9I28_00535</name>
</gene>
<dbReference type="OrthoDB" id="8560325at2"/>
<evidence type="ECO:0000259" key="3">
    <source>
        <dbReference type="Pfam" id="PF01323"/>
    </source>
</evidence>
<dbReference type="InterPro" id="IPR001853">
    <property type="entry name" value="DSBA-like_thioredoxin_dom"/>
</dbReference>
<proteinExistence type="inferred from homology"/>
<accession>A0A2R4C455</accession>
<organism evidence="4 5">
    <name type="scientific">Pseudoduganella armeniaca</name>
    <dbReference type="NCBI Taxonomy" id="2072590"/>
    <lineage>
        <taxon>Bacteria</taxon>
        <taxon>Pseudomonadati</taxon>
        <taxon>Pseudomonadota</taxon>
        <taxon>Betaproteobacteria</taxon>
        <taxon>Burkholderiales</taxon>
        <taxon>Oxalobacteraceae</taxon>
        <taxon>Telluria group</taxon>
        <taxon>Pseudoduganella</taxon>
    </lineage>
</organism>
<feature type="active site" description="Nucleophile" evidence="2">
    <location>
        <position position="13"/>
    </location>
</feature>
<name>A0A2R4C455_9BURK</name>
<dbReference type="RefSeq" id="WP_107139711.1">
    <property type="nucleotide sequence ID" value="NZ_CP028324.1"/>
</dbReference>
<dbReference type="CDD" id="cd03022">
    <property type="entry name" value="DsbA_HCCA_Iso"/>
    <property type="match status" value="1"/>
</dbReference>
<dbReference type="InterPro" id="IPR036249">
    <property type="entry name" value="Thioredoxin-like_sf"/>
</dbReference>
<dbReference type="GO" id="GO:0004364">
    <property type="term" value="F:glutathione transferase activity"/>
    <property type="evidence" value="ECO:0007669"/>
    <property type="project" value="TreeGrafter"/>
</dbReference>
<dbReference type="PANTHER" id="PTHR42943">
    <property type="entry name" value="GLUTATHIONE S-TRANSFERASE KAPPA"/>
    <property type="match status" value="1"/>
</dbReference>
<comment type="similarity">
    <text evidence="1">Belongs to the GST superfamily. NadH family.</text>
</comment>
<sequence>MSAPIDFYFDFASPYAYFAACRIDALAARHGRTVRWRPVLLVGLLKATGVLPAPMVPLRGPYAERDCARTAQLNGIVYRQPANFPALLLAPPRAALWIENEYGADMAAAFARRCFEAYFTEGVDIGQDDAVVRLAEEQGVDGTRLREGLHSAAIKEQLKTVGEEAIARGVFGVPFTIVDGEPFWGFDRFDQMEQWLTQAAATKAAA</sequence>
<dbReference type="InterPro" id="IPR014440">
    <property type="entry name" value="HCCAis_GSTk"/>
</dbReference>
<dbReference type="EC" id="5.99.1.4" evidence="1"/>
<dbReference type="PIRSF" id="PIRSF006386">
    <property type="entry name" value="HCCAis_GSTk"/>
    <property type="match status" value="1"/>
</dbReference>
<evidence type="ECO:0000313" key="4">
    <source>
        <dbReference type="EMBL" id="AVR94360.1"/>
    </source>
</evidence>
<dbReference type="GO" id="GO:0004602">
    <property type="term" value="F:glutathione peroxidase activity"/>
    <property type="evidence" value="ECO:0007669"/>
    <property type="project" value="TreeGrafter"/>
</dbReference>
<dbReference type="GO" id="GO:0006749">
    <property type="term" value="P:glutathione metabolic process"/>
    <property type="evidence" value="ECO:0007669"/>
    <property type="project" value="TreeGrafter"/>
</dbReference>
<dbReference type="Gene3D" id="3.40.30.10">
    <property type="entry name" value="Glutaredoxin"/>
    <property type="match status" value="1"/>
</dbReference>
<dbReference type="Proteomes" id="UP000240505">
    <property type="component" value="Chromosome"/>
</dbReference>
<keyword evidence="1 4" id="KW-0413">Isomerase</keyword>
<dbReference type="Pfam" id="PF01323">
    <property type="entry name" value="DSBA"/>
    <property type="match status" value="1"/>
</dbReference>
<evidence type="ECO:0000256" key="1">
    <source>
        <dbReference type="PIRNR" id="PIRNR006386"/>
    </source>
</evidence>
<protein>
    <recommendedName>
        <fullName evidence="1">2-hydroxychromene-2-carboxylate isomerase</fullName>
        <ecNumber evidence="1">5.99.1.4</ecNumber>
    </recommendedName>
</protein>
<dbReference type="KEGG" id="masz:C9I28_00535"/>
<dbReference type="GO" id="GO:0018845">
    <property type="term" value="F:2-hydroxychromene-2-carboxylate isomerase activity"/>
    <property type="evidence" value="ECO:0007669"/>
    <property type="project" value="UniProtKB-UniRule"/>
</dbReference>
<evidence type="ECO:0000256" key="2">
    <source>
        <dbReference type="PIRSR" id="PIRSR006386-1"/>
    </source>
</evidence>
<dbReference type="GO" id="GO:1901170">
    <property type="term" value="P:naphthalene catabolic process"/>
    <property type="evidence" value="ECO:0007669"/>
    <property type="project" value="InterPro"/>
</dbReference>
<dbReference type="AlphaFoldDB" id="A0A2R4C455"/>
<dbReference type="EMBL" id="CP028324">
    <property type="protein sequence ID" value="AVR94360.1"/>
    <property type="molecule type" value="Genomic_DNA"/>
</dbReference>
<dbReference type="InterPro" id="IPR044087">
    <property type="entry name" value="NahD-like"/>
</dbReference>
<keyword evidence="5" id="KW-1185">Reference proteome</keyword>
<dbReference type="SUPFAM" id="SSF52833">
    <property type="entry name" value="Thioredoxin-like"/>
    <property type="match status" value="1"/>
</dbReference>
<dbReference type="PANTHER" id="PTHR42943:SF2">
    <property type="entry name" value="GLUTATHIONE S-TRANSFERASE KAPPA 1"/>
    <property type="match status" value="1"/>
</dbReference>
<feature type="domain" description="DSBA-like thioredoxin" evidence="3">
    <location>
        <begin position="5"/>
        <end position="194"/>
    </location>
</feature>
<dbReference type="InterPro" id="IPR051924">
    <property type="entry name" value="GST_Kappa/NadH"/>
</dbReference>